<evidence type="ECO:0000313" key="14">
    <source>
        <dbReference type="EMBL" id="CAD5315545.1"/>
    </source>
</evidence>
<dbReference type="EMBL" id="CACRSJ010000104">
    <property type="protein sequence ID" value="VYS49096.1"/>
    <property type="molecule type" value="Genomic_DNA"/>
</dbReference>
<reference evidence="15" key="2">
    <citation type="submission" date="2016-03" db="EMBL/GenBank/DDBJ databases">
        <title>Full-length assembly of Arabidopsis thaliana Ler reveals the complement of translocations and inversions.</title>
        <authorList>
            <person name="Zapata L."/>
            <person name="Schneeberger K."/>
            <person name="Ossowski S."/>
        </authorList>
    </citation>
    <scope>NUCLEOTIDE SEQUENCE [LARGE SCALE GENOMIC DNA]</scope>
    <source>
        <tissue evidence="15">Leaf</tissue>
    </source>
</reference>
<dbReference type="AlphaFoldDB" id="A0A384KRW9"/>
<evidence type="ECO:0000256" key="7">
    <source>
        <dbReference type="ARBA" id="ARBA00022833"/>
    </source>
</evidence>
<evidence type="ECO:0000256" key="8">
    <source>
        <dbReference type="ARBA" id="ARBA00022839"/>
    </source>
</evidence>
<keyword evidence="5 10" id="KW-0863">Zinc-finger</keyword>
<dbReference type="SUPFAM" id="SSF57756">
    <property type="entry name" value="Retrovirus zinc finger-like domains"/>
    <property type="match status" value="1"/>
</dbReference>
<dbReference type="GO" id="GO:0006397">
    <property type="term" value="P:mRNA processing"/>
    <property type="evidence" value="ECO:0007669"/>
    <property type="project" value="UniProtKB-UniRule"/>
</dbReference>
<evidence type="ECO:0000256" key="4">
    <source>
        <dbReference type="ARBA" id="ARBA00022723"/>
    </source>
</evidence>
<dbReference type="Gene3D" id="1.25.40.1050">
    <property type="match status" value="1"/>
</dbReference>
<feature type="region of interest" description="Disordered" evidence="11">
    <location>
        <begin position="411"/>
        <end position="436"/>
    </location>
</feature>
<dbReference type="FunFam" id="3.40.50.12390:FF:000001">
    <property type="entry name" value="5'-3' exoribonuclease"/>
    <property type="match status" value="1"/>
</dbReference>
<evidence type="ECO:0000313" key="20">
    <source>
        <dbReference type="Proteomes" id="UP000516314"/>
    </source>
</evidence>
<dbReference type="InterPro" id="IPR001878">
    <property type="entry name" value="Znf_CCHC"/>
</dbReference>
<evidence type="ECO:0000313" key="15">
    <source>
        <dbReference type="EMBL" id="OAP17150.1"/>
    </source>
</evidence>
<dbReference type="OMA" id="ERWDHNV"/>
<dbReference type="GO" id="GO:0003676">
    <property type="term" value="F:nucleic acid binding"/>
    <property type="evidence" value="ECO:0007669"/>
    <property type="project" value="InterPro"/>
</dbReference>
<dbReference type="Proteomes" id="UP000078284">
    <property type="component" value="Chromosome 1"/>
</dbReference>
<dbReference type="SMART" id="SM00343">
    <property type="entry name" value="ZnF_C2HC"/>
    <property type="match status" value="1"/>
</dbReference>
<dbReference type="GO" id="GO:0010587">
    <property type="term" value="P:miRNA catabolic process"/>
    <property type="evidence" value="ECO:0007669"/>
    <property type="project" value="UniProtKB-ARBA"/>
</dbReference>
<reference evidence="14 20" key="4">
    <citation type="submission" date="2020-09" db="EMBL/GenBank/DDBJ databases">
        <authorList>
            <person name="Ashkenazy H."/>
        </authorList>
    </citation>
    <scope>NUCLEOTIDE SEQUENCE [LARGE SCALE GENOMIC DNA]</scope>
    <source>
        <strain evidence="20">cv. Cdm-0</strain>
    </source>
</reference>
<gene>
    <name evidence="15" type="ordered locus">AXX17_At1g48970</name>
    <name evidence="16" type="ORF">AN1_LOCUS4575</name>
    <name evidence="14" type="ORF">AT9943_LOCUS3908</name>
    <name evidence="13" type="ORF">C24_LOCUS4463</name>
</gene>
<evidence type="ECO:0000256" key="6">
    <source>
        <dbReference type="ARBA" id="ARBA00022801"/>
    </source>
</evidence>
<organism evidence="15 17">
    <name type="scientific">Arabidopsis thaliana</name>
    <name type="common">Mouse-ear cress</name>
    <dbReference type="NCBI Taxonomy" id="3702"/>
    <lineage>
        <taxon>Eukaryota</taxon>
        <taxon>Viridiplantae</taxon>
        <taxon>Streptophyta</taxon>
        <taxon>Embryophyta</taxon>
        <taxon>Tracheophyta</taxon>
        <taxon>Spermatophyta</taxon>
        <taxon>Magnoliopsida</taxon>
        <taxon>eudicotyledons</taxon>
        <taxon>Gunneridae</taxon>
        <taxon>Pentapetalae</taxon>
        <taxon>rosids</taxon>
        <taxon>malvids</taxon>
        <taxon>Brassicales</taxon>
        <taxon>Brassicaceae</taxon>
        <taxon>Camelineae</taxon>
        <taxon>Arabidopsis</taxon>
    </lineage>
</organism>
<dbReference type="InterPro" id="IPR027073">
    <property type="entry name" value="5_3_exoribonuclease"/>
</dbReference>
<dbReference type="ExpressionAtlas" id="A0A384KRW9">
    <property type="expression patterns" value="baseline and differential"/>
</dbReference>
<dbReference type="EMBL" id="LR881466">
    <property type="protein sequence ID" value="CAD5315545.1"/>
    <property type="molecule type" value="Genomic_DNA"/>
</dbReference>
<dbReference type="InterPro" id="IPR017151">
    <property type="entry name" value="Xrn2/3/4"/>
</dbReference>
<evidence type="ECO:0000256" key="5">
    <source>
        <dbReference type="ARBA" id="ARBA00022771"/>
    </source>
</evidence>
<evidence type="ECO:0000256" key="1">
    <source>
        <dbReference type="ARBA" id="ARBA00006994"/>
    </source>
</evidence>
<dbReference type="OrthoDB" id="372487at2759"/>
<dbReference type="Proteomes" id="UP000516314">
    <property type="component" value="Chromosome 1"/>
</dbReference>
<evidence type="ECO:0000256" key="3">
    <source>
        <dbReference type="ARBA" id="ARBA00022722"/>
    </source>
</evidence>
<dbReference type="EMBL" id="LUHQ01000001">
    <property type="protein sequence ID" value="OAP17150.1"/>
    <property type="molecule type" value="Genomic_DNA"/>
</dbReference>
<evidence type="ECO:0000313" key="19">
    <source>
        <dbReference type="Proteomes" id="UP000434276"/>
    </source>
</evidence>
<dbReference type="InterPro" id="IPR036875">
    <property type="entry name" value="Znf_CCHC_sf"/>
</dbReference>
<evidence type="ECO:0000313" key="13">
    <source>
        <dbReference type="EMBL" id="CAA0294619.1"/>
    </source>
</evidence>
<accession>A0A384KRW9</accession>
<evidence type="ECO:0000256" key="10">
    <source>
        <dbReference type="PROSITE-ProRule" id="PRU00047"/>
    </source>
</evidence>
<dbReference type="GO" id="GO:0005634">
    <property type="term" value="C:nucleus"/>
    <property type="evidence" value="ECO:0007669"/>
    <property type="project" value="InterPro"/>
</dbReference>
<keyword evidence="6 9" id="KW-0378">Hydrolase</keyword>
<sequence>MGVPAFYRWLADRYPKSISDVVEEEPTDGGRGDLIPVDITRPNPNGFEFDNLYLDMNGIIHPCFHPEGKPAPATYDDVFKSMFEYIDHLFTLVRPRKILYLAIDGVAPRAKMNQQRSRRFRAAKDAAEAEAEEERLRKDFEMEGQILSAKEKAETCDSNVITPGTPFMAILSVALQYYIQSRLNHNPGWRYVKVILSDSNVPGEGEHKIMSYIRLQRNLPGFDPNTRHCLYGLDADLIMLSLATHEVHFSILREVITYPGQQEKCFVCGQTGHFASDCPGKSGSNNAAADIPIHKKKYQFLNIWVLREYLQYELAIPDPPFMINFERIIDDFVFLCFFVGNDFLPHMPTLEIREGAINLLMHVYRKEFTAMGGYLTDSGEVLLDRVEHFIQAVAVNEDKIFQKRTRIKQSMDNNEEMKQRSRRDPSEVPPEPIDDKIKLGEPGYKERYYAEKFSTTNPEETEQIKQDMVLKYVEGLCWVCRYYYQGVCSWQWFYPYHYAPFASDLKNLPDLEITFFIGEPFKPFDQLMGTLPAASSNALPGEYRKLMTDPSSPILKFYPADFELDMNGKRFAWQGIAKLPFIEEKLLLAATRKLEETLTVEEQQRNSVMLDLLYVHPAHPLGQRILQYYHFYQHMPPHECLPWMIDPNSSQGMNGFLWFSERNGFQTRVDSPVNGLPCIEQNRALNVTYLCPAKHSHISEPPRGAIIPDKILTSVDIKPFPPLWHEDNSNRRRQARDRPQVVGAIAGPSLGEAAHRLIKNTLNMKSSTGAASGLIDPNGYYRNVPGNYSYGGVNRPRAPGPSPYRKAYDDDSSYYYGKYNNSTQGTFNNGPRYPYPSNGSQDYNRNYNSKIVAEQHNRGGLGAGMSGLSIEDNGRSKQLYSSYTEAANANLNPLPSPPTQWIGTQPGGNFVGGYYRDGVGYSETNGKSVKKVIYQAKTQPSHRGANL</sequence>
<dbReference type="InterPro" id="IPR004859">
    <property type="entry name" value="Xrn1_N"/>
</dbReference>
<evidence type="ECO:0000313" key="17">
    <source>
        <dbReference type="Proteomes" id="UP000078284"/>
    </source>
</evidence>
<dbReference type="FunFam" id="3.40.50.12390:FF:000003">
    <property type="entry name" value="5'-3' exoribonuclease"/>
    <property type="match status" value="1"/>
</dbReference>
<dbReference type="PANTHER" id="PTHR12341">
    <property type="entry name" value="5'-&gt;3' EXORIBONUCLEASE"/>
    <property type="match status" value="1"/>
</dbReference>
<evidence type="ECO:0000313" key="16">
    <source>
        <dbReference type="EMBL" id="VYS49096.1"/>
    </source>
</evidence>
<comment type="similarity">
    <text evidence="1 9">Belongs to the 5'-3' exonuclease family. XRN2/RAT1 subfamily.</text>
</comment>
<dbReference type="Pfam" id="PF17846">
    <property type="entry name" value="XRN_M"/>
    <property type="match status" value="2"/>
</dbReference>
<dbReference type="KEGG" id="ath:AT1G54490"/>
<evidence type="ECO:0000256" key="9">
    <source>
        <dbReference type="PIRNR" id="PIRNR037239"/>
    </source>
</evidence>
<dbReference type="Pfam" id="PF00098">
    <property type="entry name" value="zf-CCHC"/>
    <property type="match status" value="1"/>
</dbReference>
<feature type="compositionally biased region" description="Basic and acidic residues" evidence="11">
    <location>
        <begin position="415"/>
        <end position="426"/>
    </location>
</feature>
<dbReference type="PIRSF" id="PIRSF037239">
    <property type="entry name" value="Exonuclease_Xrn2"/>
    <property type="match status" value="1"/>
</dbReference>
<protein>
    <recommendedName>
        <fullName evidence="9">5'-3' exoribonuclease</fullName>
        <ecNumber evidence="9">3.1.13.-</ecNumber>
    </recommendedName>
</protein>
<keyword evidence="8 9" id="KW-0269">Exonuclease</keyword>
<feature type="domain" description="CCHC-type" evidence="12">
    <location>
        <begin position="264"/>
        <end position="279"/>
    </location>
</feature>
<keyword evidence="7" id="KW-0862">Zinc</keyword>
<evidence type="ECO:0000259" key="12">
    <source>
        <dbReference type="PROSITE" id="PS50158"/>
    </source>
</evidence>
<keyword evidence="2 9" id="KW-0507">mRNA processing</keyword>
<comment type="function">
    <text evidence="9">Possesses 5'-&gt;3' exoribonuclease activity. Acts as an endogenous post-transcriptional gene silencing (PTGS) suppressor.</text>
</comment>
<dbReference type="GO" id="GO:0008270">
    <property type="term" value="F:zinc ion binding"/>
    <property type="evidence" value="ECO:0007669"/>
    <property type="project" value="UniProtKB-KW"/>
</dbReference>
<dbReference type="Gene3D" id="3.40.50.12390">
    <property type="match status" value="2"/>
</dbReference>
<dbReference type="Proteomes" id="UP000434276">
    <property type="component" value="Unassembled WGS sequence"/>
</dbReference>
<keyword evidence="3 9" id="KW-0540">Nuclease</keyword>
<reference evidence="16 18" key="3">
    <citation type="submission" date="2019-11" db="EMBL/GenBank/DDBJ databases">
        <authorList>
            <person name="Jiao W.-B."/>
            <person name="Schneeberger K."/>
        </authorList>
    </citation>
    <scope>NUCLEOTIDE SEQUENCE [LARGE SCALE GENOMIC DNA]</scope>
    <source>
        <strain evidence="18">cv. An-1</strain>
        <strain evidence="19">cv. C24</strain>
    </source>
</reference>
<proteinExistence type="inferred from homology"/>
<dbReference type="PROSITE" id="PS50158">
    <property type="entry name" value="ZF_CCHC"/>
    <property type="match status" value="1"/>
</dbReference>
<dbReference type="PANTHER" id="PTHR12341:SF74">
    <property type="entry name" value="5'-3' EXORIBONUCLEASE 4"/>
    <property type="match status" value="1"/>
</dbReference>
<evidence type="ECO:0000313" key="18">
    <source>
        <dbReference type="Proteomes" id="UP000426265"/>
    </source>
</evidence>
<dbReference type="CDD" id="cd18673">
    <property type="entry name" value="PIN_XRN1-2-like"/>
    <property type="match status" value="1"/>
</dbReference>
<dbReference type="SMR" id="A0A384KRW9"/>
<dbReference type="EC" id="3.1.13.-" evidence="9"/>
<dbReference type="GO" id="GO:0004534">
    <property type="term" value="F:5'-3' RNA exonuclease activity"/>
    <property type="evidence" value="ECO:0007669"/>
    <property type="project" value="UniProtKB-UniRule"/>
</dbReference>
<evidence type="ECO:0000256" key="11">
    <source>
        <dbReference type="SAM" id="MobiDB-lite"/>
    </source>
</evidence>
<dbReference type="Pfam" id="PF03159">
    <property type="entry name" value="XRN_N"/>
    <property type="match status" value="1"/>
</dbReference>
<dbReference type="EMBL" id="CACSHJ010000087">
    <property type="protein sequence ID" value="CAA0294619.1"/>
    <property type="molecule type" value="Genomic_DNA"/>
</dbReference>
<keyword evidence="4" id="KW-0479">Metal-binding</keyword>
<evidence type="ECO:0000256" key="2">
    <source>
        <dbReference type="ARBA" id="ARBA00022664"/>
    </source>
</evidence>
<reference evidence="17" key="1">
    <citation type="journal article" date="2016" name="Proc. Natl. Acad. Sci. U.S.A.">
        <title>Chromosome-level assembly of Arabidopsis thaliana Ler reveals the extent of translocation and inversion polymorphisms.</title>
        <authorList>
            <person name="Zapata L."/>
            <person name="Ding J."/>
            <person name="Willing E.M."/>
            <person name="Hartwig B."/>
            <person name="Bezdan D."/>
            <person name="Jiao W.B."/>
            <person name="Patel V."/>
            <person name="Velikkakam James G."/>
            <person name="Koornneef M."/>
            <person name="Ossowski S."/>
            <person name="Schneeberger K."/>
        </authorList>
    </citation>
    <scope>NUCLEOTIDE SEQUENCE [LARGE SCALE GENOMIC DNA]</scope>
    <source>
        <strain evidence="17">cv. Landsberg erecta</strain>
    </source>
</reference>
<dbReference type="Proteomes" id="UP000426265">
    <property type="component" value="Unassembled WGS sequence"/>
</dbReference>
<name>A0A384KRW9_ARATH</name>
<dbReference type="FunFam" id="1.25.40.1050:FF:000002">
    <property type="entry name" value="5'-3' exoribonuclease"/>
    <property type="match status" value="1"/>
</dbReference>
<dbReference type="InterPro" id="IPR041412">
    <property type="entry name" value="Xrn1_helical"/>
</dbReference>